<evidence type="ECO:0000256" key="1">
    <source>
        <dbReference type="ARBA" id="ARBA00003041"/>
    </source>
</evidence>
<keyword evidence="8" id="KW-0969">Cilium</keyword>
<dbReference type="GO" id="GO:0044781">
    <property type="term" value="P:bacterial-type flagellum organization"/>
    <property type="evidence" value="ECO:0007669"/>
    <property type="project" value="UniProtKB-KW"/>
</dbReference>
<evidence type="ECO:0000256" key="3">
    <source>
        <dbReference type="ARBA" id="ARBA00022448"/>
    </source>
</evidence>
<accession>A0A1J5TR40</accession>
<protein>
    <submittedName>
        <fullName evidence="8">Flagellar assembly protein H</fullName>
    </submittedName>
</protein>
<keyword evidence="8" id="KW-0966">Cell projection</keyword>
<name>A0A1J5TR40_9ZZZZ</name>
<evidence type="ECO:0000256" key="4">
    <source>
        <dbReference type="ARBA" id="ARBA00022795"/>
    </source>
</evidence>
<sequence>MGTQHRLIVFDRPLSGAVIPGRAAKEYTEADIAAARAAGYREGYDAARAFADSQLVEFRNEVHQLQDGLLKNLPHMDTAMIEQLRAGLPALAMDIARRLLAGFEPPSEVVALLCAEALEQLFPERENLELIVSARDAELLVRHMPDLSSRYPGLKIRSDAALGPGDCQVRSRFGLTDARLSAKLETIEHELVRAS</sequence>
<keyword evidence="8" id="KW-0282">Flagellum</keyword>
<comment type="function">
    <text evidence="1">Needed for flagellar regrowth and assembly.</text>
</comment>
<keyword evidence="3" id="KW-0813">Transport</keyword>
<reference evidence="8" key="1">
    <citation type="submission" date="2016-10" db="EMBL/GenBank/DDBJ databases">
        <title>Sequence of Gallionella enrichment culture.</title>
        <authorList>
            <person name="Poehlein A."/>
            <person name="Muehling M."/>
            <person name="Daniel R."/>
        </authorList>
    </citation>
    <scope>NUCLEOTIDE SEQUENCE</scope>
</reference>
<comment type="similarity">
    <text evidence="2">Belongs to the FliH family.</text>
</comment>
<proteinExistence type="inferred from homology"/>
<feature type="domain" description="Flagellar assembly protein FliH/Type III secretion system HrpE" evidence="7">
    <location>
        <begin position="63"/>
        <end position="186"/>
    </location>
</feature>
<evidence type="ECO:0000256" key="5">
    <source>
        <dbReference type="ARBA" id="ARBA00022927"/>
    </source>
</evidence>
<evidence type="ECO:0000259" key="7">
    <source>
        <dbReference type="Pfam" id="PF02108"/>
    </source>
</evidence>
<keyword evidence="6" id="KW-1006">Bacterial flagellum protein export</keyword>
<dbReference type="InterPro" id="IPR051472">
    <property type="entry name" value="T3SS_Stator/FliH"/>
</dbReference>
<evidence type="ECO:0000256" key="6">
    <source>
        <dbReference type="ARBA" id="ARBA00023225"/>
    </source>
</evidence>
<dbReference type="GO" id="GO:0015031">
    <property type="term" value="P:protein transport"/>
    <property type="evidence" value="ECO:0007669"/>
    <property type="project" value="UniProtKB-KW"/>
</dbReference>
<comment type="caution">
    <text evidence="8">The sequence shown here is derived from an EMBL/GenBank/DDBJ whole genome shotgun (WGS) entry which is preliminary data.</text>
</comment>
<dbReference type="GO" id="GO:0005829">
    <property type="term" value="C:cytosol"/>
    <property type="evidence" value="ECO:0007669"/>
    <property type="project" value="TreeGrafter"/>
</dbReference>
<dbReference type="EMBL" id="MLJW01000002">
    <property type="protein sequence ID" value="OIR18773.1"/>
    <property type="molecule type" value="Genomic_DNA"/>
</dbReference>
<dbReference type="PANTHER" id="PTHR34982">
    <property type="entry name" value="YOP PROTEINS TRANSLOCATION PROTEIN L"/>
    <property type="match status" value="1"/>
</dbReference>
<evidence type="ECO:0000313" key="8">
    <source>
        <dbReference type="EMBL" id="OIR18773.1"/>
    </source>
</evidence>
<evidence type="ECO:0000256" key="2">
    <source>
        <dbReference type="ARBA" id="ARBA00006602"/>
    </source>
</evidence>
<gene>
    <name evidence="8" type="ORF">GALL_11130</name>
</gene>
<dbReference type="Pfam" id="PF02108">
    <property type="entry name" value="FliH"/>
    <property type="match status" value="1"/>
</dbReference>
<dbReference type="AlphaFoldDB" id="A0A1J5TR40"/>
<keyword evidence="4" id="KW-1005">Bacterial flagellum biogenesis</keyword>
<keyword evidence="5" id="KW-0653">Protein transport</keyword>
<organism evidence="8">
    <name type="scientific">mine drainage metagenome</name>
    <dbReference type="NCBI Taxonomy" id="410659"/>
    <lineage>
        <taxon>unclassified sequences</taxon>
        <taxon>metagenomes</taxon>
        <taxon>ecological metagenomes</taxon>
    </lineage>
</organism>
<dbReference type="InterPro" id="IPR018035">
    <property type="entry name" value="Flagellar_FliH/T3SS_HrpE"/>
</dbReference>
<dbReference type="PANTHER" id="PTHR34982:SF1">
    <property type="entry name" value="FLAGELLAR ASSEMBLY PROTEIN FLIH"/>
    <property type="match status" value="1"/>
</dbReference>